<proteinExistence type="inferred from homology"/>
<organism evidence="5 6">
    <name type="scientific">Chenopodium quinoa</name>
    <name type="common">Quinoa</name>
    <dbReference type="NCBI Taxonomy" id="63459"/>
    <lineage>
        <taxon>Eukaryota</taxon>
        <taxon>Viridiplantae</taxon>
        <taxon>Streptophyta</taxon>
        <taxon>Embryophyta</taxon>
        <taxon>Tracheophyta</taxon>
        <taxon>Spermatophyta</taxon>
        <taxon>Magnoliopsida</taxon>
        <taxon>eudicotyledons</taxon>
        <taxon>Gunneridae</taxon>
        <taxon>Pentapetalae</taxon>
        <taxon>Caryophyllales</taxon>
        <taxon>Chenopodiaceae</taxon>
        <taxon>Chenopodioideae</taxon>
        <taxon>Atripliceae</taxon>
        <taxon>Chenopodium</taxon>
    </lineage>
</organism>
<dbReference type="PROSITE" id="PS51471">
    <property type="entry name" value="FE2OG_OXY"/>
    <property type="match status" value="1"/>
</dbReference>
<feature type="domain" description="Fe2OG dioxygenase" evidence="4">
    <location>
        <begin position="20"/>
        <end position="267"/>
    </location>
</feature>
<dbReference type="EnsemblPlants" id="AUR62007330-RA">
    <property type="protein sequence ID" value="AUR62007330-RA:cds"/>
    <property type="gene ID" value="AUR62007330"/>
</dbReference>
<comment type="similarity">
    <text evidence="3">Belongs to the iron/ascorbate-dependent oxidoreductase family.</text>
</comment>
<evidence type="ECO:0000256" key="1">
    <source>
        <dbReference type="ARBA" id="ARBA00022723"/>
    </source>
</evidence>
<dbReference type="InterPro" id="IPR027443">
    <property type="entry name" value="IPNS-like_sf"/>
</dbReference>
<evidence type="ECO:0000256" key="3">
    <source>
        <dbReference type="RuleBase" id="RU003682"/>
    </source>
</evidence>
<dbReference type="Gramene" id="AUR62007330-RA">
    <property type="protein sequence ID" value="AUR62007330-RA:cds"/>
    <property type="gene ID" value="AUR62007330"/>
</dbReference>
<evidence type="ECO:0000313" key="5">
    <source>
        <dbReference type="EnsemblPlants" id="AUR62007330-RA:cds"/>
    </source>
</evidence>
<dbReference type="AlphaFoldDB" id="A0A803L641"/>
<dbReference type="PANTHER" id="PTHR47991">
    <property type="entry name" value="OXOGLUTARATE/IRON-DEPENDENT DIOXYGENASE"/>
    <property type="match status" value="1"/>
</dbReference>
<dbReference type="InterPro" id="IPR044861">
    <property type="entry name" value="IPNS-like_FE2OG_OXY"/>
</dbReference>
<keyword evidence="3" id="KW-0560">Oxidoreductase</keyword>
<accession>A0A803L641</accession>
<keyword evidence="1 3" id="KW-0479">Metal-binding</keyword>
<dbReference type="InterPro" id="IPR005123">
    <property type="entry name" value="Oxoglu/Fe-dep_dioxygenase_dom"/>
</dbReference>
<dbReference type="GO" id="GO:0046872">
    <property type="term" value="F:metal ion binding"/>
    <property type="evidence" value="ECO:0007669"/>
    <property type="project" value="UniProtKB-KW"/>
</dbReference>
<sequence>MAQSLELREDYFFKDHGERGLMETRFAFYPPCSRPDKVYGVRPHLDRSFITILLLDKNVPDSLHILKDDKWFNVPVIPGALVVILGDFAEFFALPLEEKLKSAMEEDIFNGYGNPAVVLAGDKPINWNDRLFLTVYPEDQRKLPFGPQKPDKFREDSFFKEHGERGLMETRFGFYPSCSRPDKVYGVRLHSARSSITMLLPDKNVPESMHILKDDKWFNVPVIPGALVVNVGDFAKVMSNGIFKSVLHRVVTNSERERYSVTAFCTPEPRKRRGAD</sequence>
<keyword evidence="6" id="KW-1185">Reference proteome</keyword>
<reference evidence="5" key="1">
    <citation type="journal article" date="2017" name="Nature">
        <title>The genome of Chenopodium quinoa.</title>
        <authorList>
            <person name="Jarvis D.E."/>
            <person name="Ho Y.S."/>
            <person name="Lightfoot D.J."/>
            <person name="Schmoeckel S.M."/>
            <person name="Li B."/>
            <person name="Borm T.J.A."/>
            <person name="Ohyanagi H."/>
            <person name="Mineta K."/>
            <person name="Michell C.T."/>
            <person name="Saber N."/>
            <person name="Kharbatia N.M."/>
            <person name="Rupper R.R."/>
            <person name="Sharp A.R."/>
            <person name="Dally N."/>
            <person name="Boughton B.A."/>
            <person name="Woo Y.H."/>
            <person name="Gao G."/>
            <person name="Schijlen E.G.W.M."/>
            <person name="Guo X."/>
            <person name="Momin A.A."/>
            <person name="Negrao S."/>
            <person name="Al-Babili S."/>
            <person name="Gehring C."/>
            <person name="Roessner U."/>
            <person name="Jung C."/>
            <person name="Murphy K."/>
            <person name="Arold S.T."/>
            <person name="Gojobori T."/>
            <person name="van der Linden C.G."/>
            <person name="van Loo E.N."/>
            <person name="Jellen E.N."/>
            <person name="Maughan P.J."/>
            <person name="Tester M."/>
        </authorList>
    </citation>
    <scope>NUCLEOTIDE SEQUENCE [LARGE SCALE GENOMIC DNA]</scope>
    <source>
        <strain evidence="5">cv. PI 614886</strain>
    </source>
</reference>
<dbReference type="Gene3D" id="2.60.120.330">
    <property type="entry name" value="B-lactam Antibiotic, Isopenicillin N Synthase, Chain"/>
    <property type="match status" value="3"/>
</dbReference>
<dbReference type="Pfam" id="PF03171">
    <property type="entry name" value="2OG-FeII_Oxy"/>
    <property type="match status" value="2"/>
</dbReference>
<evidence type="ECO:0000256" key="2">
    <source>
        <dbReference type="ARBA" id="ARBA00023004"/>
    </source>
</evidence>
<evidence type="ECO:0000313" key="6">
    <source>
        <dbReference type="Proteomes" id="UP000596660"/>
    </source>
</evidence>
<name>A0A803L641_CHEQI</name>
<dbReference type="Proteomes" id="UP000596660">
    <property type="component" value="Unplaced"/>
</dbReference>
<keyword evidence="2 3" id="KW-0408">Iron</keyword>
<dbReference type="SUPFAM" id="SSF51197">
    <property type="entry name" value="Clavaminate synthase-like"/>
    <property type="match status" value="2"/>
</dbReference>
<protein>
    <recommendedName>
        <fullName evidence="4">Fe2OG dioxygenase domain-containing protein</fullName>
    </recommendedName>
</protein>
<reference evidence="5" key="2">
    <citation type="submission" date="2021-03" db="UniProtKB">
        <authorList>
            <consortium name="EnsemblPlants"/>
        </authorList>
    </citation>
    <scope>IDENTIFICATION</scope>
</reference>
<dbReference type="InterPro" id="IPR050295">
    <property type="entry name" value="Plant_2OG-oxidoreductases"/>
</dbReference>
<dbReference type="OMA" id="QDYDTEG"/>
<dbReference type="GO" id="GO:0016491">
    <property type="term" value="F:oxidoreductase activity"/>
    <property type="evidence" value="ECO:0007669"/>
    <property type="project" value="UniProtKB-KW"/>
</dbReference>
<evidence type="ECO:0000259" key="4">
    <source>
        <dbReference type="PROSITE" id="PS51471"/>
    </source>
</evidence>